<dbReference type="OrthoDB" id="151490at2759"/>
<evidence type="ECO:0000256" key="5">
    <source>
        <dbReference type="ARBA" id="ARBA00022723"/>
    </source>
</evidence>
<dbReference type="GO" id="GO:0006310">
    <property type="term" value="P:DNA recombination"/>
    <property type="evidence" value="ECO:0007669"/>
    <property type="project" value="UniProtKB-KW"/>
</dbReference>
<dbReference type="SMART" id="SM00292">
    <property type="entry name" value="BRCT"/>
    <property type="match status" value="2"/>
</dbReference>
<sequence length="1020" mass="117796">MPDVEAVEEQSRLYSSANISEDLDAKYPNRPQNIHKTLPFHDLFIELFNPLLDSTKRNKPAGGRRKVGPHGASNLSPHEARRNIIQRFIGKWRNEVGQDFYPALRLIIPEKDRDRAMYGLKEKAIAKLLIRVLKINKDSEDAKSLVNWKLPGQLKGYSSAAGDFAERCFNVLSKRPLLTQPGKMTIAEVNEHLDKLSMASREEDQLPIFQRFYRRMCPEEMTWLIRIILRQMKIGATEKTILEIWHPDAETLFNVSSNLRRVCWELYDPKVRLDGGDSGITLMECFQPQLAAFQAKFKSFDSMVGRLKQTPDDDSFWIEEKLDGERIQLHMTEDPSTPGGKRFGFWSRKAKDYAYLYGTSFDNNEPNALTRFIKDAFDPSVRNIILDGEMITWDMDIDHIVGFGTLKSAAISEKENRNGSNTGQRPVFRVFDCVYLNDTVLTPYTLRDRRRALSKAVKDVYRRLEILPYYEAHNPNEIEPRLRQVIAEASEGLVLKNPRSAYRLNDRNDDWIKVKPEYMSEFGESLDCIVVGAYFGSGHRGGAHSSFLCGLLVDKNAEAGDEDYERCYSFFKVGGGMSREDYVSIKQRTEGKWRDWDARTPPSIIELGGHKDNRQYFKPDQWIKPSDSVVLEVKAASVETSDKYRMNITLRFPRFKALRDDKGWRDALSIKEFMSLKDDVERKHDEKEREFKIEQSRRTKRVRTKKTLTVQGNEPGEKNVAKYAGPQTRLFDGLRFYIMTDALHPQKTCKADLDALVKSHGGAIVQRESKPAESNDLVIIADKRLVKVQSLEKRGEHNIIRPAWLYDCIHQAEIDIDALPLVLPWEPNRHMFFLKEEDQLDIERHLDEYGDSFARDIVEIEELREIFGYMGRMPKFHDGFSEDEDRKSQVFGGRTSFLEQAEEHGLDLSHLKNLMFSNVVAYFDMPNNDGITTPHLPFRSQLASNMIRFGGGDVVGSVQDDRITHVVLADEGVEERKERLKWVAENMMELERVPRRVGVEWVEKCWEEGTRLDEERFGGL</sequence>
<evidence type="ECO:0000256" key="13">
    <source>
        <dbReference type="ARBA" id="ARBA00023242"/>
    </source>
</evidence>
<keyword evidence="6" id="KW-0677">Repeat</keyword>
<keyword evidence="13" id="KW-0539">Nucleus</keyword>
<evidence type="ECO:0000256" key="4">
    <source>
        <dbReference type="ARBA" id="ARBA00022598"/>
    </source>
</evidence>
<dbReference type="Proteomes" id="UP000799536">
    <property type="component" value="Unassembled WGS sequence"/>
</dbReference>
<proteinExistence type="inferred from homology"/>
<feature type="compositionally biased region" description="Basic residues" evidence="19">
    <location>
        <begin position="57"/>
        <end position="68"/>
    </location>
</feature>
<dbReference type="GO" id="GO:0032807">
    <property type="term" value="C:DNA ligase IV complex"/>
    <property type="evidence" value="ECO:0007669"/>
    <property type="project" value="TreeGrafter"/>
</dbReference>
<dbReference type="InterPro" id="IPR000977">
    <property type="entry name" value="DNA_ligase_ATP-dep"/>
</dbReference>
<keyword evidence="5" id="KW-0479">Metal-binding</keyword>
<evidence type="ECO:0000313" key="22">
    <source>
        <dbReference type="EMBL" id="KAF2201024.1"/>
    </source>
</evidence>
<keyword evidence="8 16" id="KW-0227">DNA damage</keyword>
<evidence type="ECO:0000256" key="16">
    <source>
        <dbReference type="RuleBase" id="RU000617"/>
    </source>
</evidence>
<comment type="similarity">
    <text evidence="3 17">Belongs to the ATP-dependent DNA ligase family.</text>
</comment>
<evidence type="ECO:0000256" key="12">
    <source>
        <dbReference type="ARBA" id="ARBA00023204"/>
    </source>
</evidence>
<feature type="domain" description="BRCT" evidence="21">
    <location>
        <begin position="911"/>
        <end position="1019"/>
    </location>
</feature>
<dbReference type="GO" id="GO:0005524">
    <property type="term" value="F:ATP binding"/>
    <property type="evidence" value="ECO:0007669"/>
    <property type="project" value="UniProtKB-KW"/>
</dbReference>
<dbReference type="Pfam" id="PF04675">
    <property type="entry name" value="DNA_ligase_A_N"/>
    <property type="match status" value="1"/>
</dbReference>
<evidence type="ECO:0000259" key="20">
    <source>
        <dbReference type="PROSITE" id="PS50160"/>
    </source>
</evidence>
<dbReference type="SUPFAM" id="SSF117018">
    <property type="entry name" value="ATP-dependent DNA ligase DNA-binding domain"/>
    <property type="match status" value="1"/>
</dbReference>
<dbReference type="FunFam" id="3.30.470.30:FF:000013">
    <property type="entry name" value="DNA ligase"/>
    <property type="match status" value="1"/>
</dbReference>
<dbReference type="Gene3D" id="1.10.3260.10">
    <property type="entry name" value="DNA ligase, ATP-dependent, N-terminal domain"/>
    <property type="match status" value="1"/>
</dbReference>
<evidence type="ECO:0000256" key="3">
    <source>
        <dbReference type="ARBA" id="ARBA00007572"/>
    </source>
</evidence>
<dbReference type="PROSITE" id="PS50160">
    <property type="entry name" value="DNA_LIGASE_A3"/>
    <property type="match status" value="1"/>
</dbReference>
<dbReference type="EMBL" id="ML993994">
    <property type="protein sequence ID" value="KAF2201024.1"/>
    <property type="molecule type" value="Genomic_DNA"/>
</dbReference>
<dbReference type="PROSITE" id="PS00697">
    <property type="entry name" value="DNA_LIGASE_A1"/>
    <property type="match status" value="1"/>
</dbReference>
<dbReference type="InterPro" id="IPR012310">
    <property type="entry name" value="DNA_ligase_ATP-dep_cent"/>
</dbReference>
<comment type="catalytic activity">
    <reaction evidence="14 16">
        <text>ATP + (deoxyribonucleotide)n-3'-hydroxyl + 5'-phospho-(deoxyribonucleotide)m = (deoxyribonucleotide)n+m + AMP + diphosphate.</text>
        <dbReference type="EC" id="6.5.1.1"/>
    </reaction>
</comment>
<dbReference type="AlphaFoldDB" id="A0A9P4MPS6"/>
<evidence type="ECO:0000256" key="9">
    <source>
        <dbReference type="ARBA" id="ARBA00022840"/>
    </source>
</evidence>
<dbReference type="GO" id="GO:0003677">
    <property type="term" value="F:DNA binding"/>
    <property type="evidence" value="ECO:0007669"/>
    <property type="project" value="InterPro"/>
</dbReference>
<evidence type="ECO:0000256" key="17">
    <source>
        <dbReference type="RuleBase" id="RU004196"/>
    </source>
</evidence>
<keyword evidence="18" id="KW-0175">Coiled coil</keyword>
<evidence type="ECO:0000256" key="2">
    <source>
        <dbReference type="ARBA" id="ARBA00004123"/>
    </source>
</evidence>
<keyword evidence="10" id="KW-0460">Magnesium</keyword>
<dbReference type="CDD" id="cd07903">
    <property type="entry name" value="Adenylation_DNA_ligase_IV"/>
    <property type="match status" value="1"/>
</dbReference>
<dbReference type="Pfam" id="PF01068">
    <property type="entry name" value="DNA_ligase_A_M"/>
    <property type="match status" value="1"/>
</dbReference>
<dbReference type="GO" id="GO:0071897">
    <property type="term" value="P:DNA biosynthetic process"/>
    <property type="evidence" value="ECO:0007669"/>
    <property type="project" value="InterPro"/>
</dbReference>
<dbReference type="GO" id="GO:0046872">
    <property type="term" value="F:metal ion binding"/>
    <property type="evidence" value="ECO:0007669"/>
    <property type="project" value="UniProtKB-KW"/>
</dbReference>
<dbReference type="GO" id="GO:0006303">
    <property type="term" value="P:double-strand break repair via nonhomologous end joining"/>
    <property type="evidence" value="ECO:0007669"/>
    <property type="project" value="TreeGrafter"/>
</dbReference>
<name>A0A9P4MPS6_9PLEO</name>
<dbReference type="SUPFAM" id="SSF56091">
    <property type="entry name" value="DNA ligase/mRNA capping enzyme, catalytic domain"/>
    <property type="match status" value="1"/>
</dbReference>
<accession>A0A9P4MPS6</accession>
<keyword evidence="12 16" id="KW-0234">DNA repair</keyword>
<dbReference type="InterPro" id="IPR012309">
    <property type="entry name" value="DNA_ligase_ATP-dep_C"/>
</dbReference>
<dbReference type="SUPFAM" id="SSF52113">
    <property type="entry name" value="BRCT domain"/>
    <property type="match status" value="2"/>
</dbReference>
<evidence type="ECO:0000256" key="6">
    <source>
        <dbReference type="ARBA" id="ARBA00022737"/>
    </source>
</evidence>
<dbReference type="PROSITE" id="PS50172">
    <property type="entry name" value="BRCT"/>
    <property type="match status" value="2"/>
</dbReference>
<dbReference type="PANTHER" id="PTHR45997:SF1">
    <property type="entry name" value="DNA LIGASE 4"/>
    <property type="match status" value="1"/>
</dbReference>
<comment type="function">
    <text evidence="15">DNA ligase involved in DNA non-homologous end joining (NHEJ); required for double-strand break (DSB) repair.</text>
</comment>
<dbReference type="InterPro" id="IPR012308">
    <property type="entry name" value="DNA_ligase_ATP-dep_N"/>
</dbReference>
<keyword evidence="23" id="KW-1185">Reference proteome</keyword>
<comment type="cofactor">
    <cofactor evidence="1">
        <name>Mg(2+)</name>
        <dbReference type="ChEBI" id="CHEBI:18420"/>
    </cofactor>
</comment>
<keyword evidence="7 16" id="KW-0547">Nucleotide-binding</keyword>
<protein>
    <recommendedName>
        <fullName evidence="16">DNA ligase</fullName>
        <ecNumber evidence="16">6.5.1.1</ecNumber>
    </recommendedName>
</protein>
<dbReference type="InterPro" id="IPR036420">
    <property type="entry name" value="BRCT_dom_sf"/>
</dbReference>
<evidence type="ECO:0000313" key="23">
    <source>
        <dbReference type="Proteomes" id="UP000799536"/>
    </source>
</evidence>
<evidence type="ECO:0000256" key="11">
    <source>
        <dbReference type="ARBA" id="ARBA00023172"/>
    </source>
</evidence>
<evidence type="ECO:0000256" key="10">
    <source>
        <dbReference type="ARBA" id="ARBA00022842"/>
    </source>
</evidence>
<dbReference type="EC" id="6.5.1.1" evidence="16"/>
<comment type="caution">
    <text evidence="22">The sequence shown here is derived from an EMBL/GenBank/DDBJ whole genome shotgun (WGS) entry which is preliminary data.</text>
</comment>
<dbReference type="Pfam" id="PF16589">
    <property type="entry name" value="BRCT_2"/>
    <property type="match status" value="1"/>
</dbReference>
<dbReference type="FunFam" id="1.10.3260.10:FF:000008">
    <property type="entry name" value="DNA ligase 4"/>
    <property type="match status" value="1"/>
</dbReference>
<dbReference type="InterPro" id="IPR001357">
    <property type="entry name" value="BRCT_dom"/>
</dbReference>
<feature type="coiled-coil region" evidence="18">
    <location>
        <begin position="670"/>
        <end position="697"/>
    </location>
</feature>
<dbReference type="PANTHER" id="PTHR45997">
    <property type="entry name" value="DNA LIGASE 4"/>
    <property type="match status" value="1"/>
</dbReference>
<comment type="subcellular location">
    <subcellularLocation>
        <location evidence="2">Nucleus</location>
    </subcellularLocation>
</comment>
<dbReference type="InterPro" id="IPR036599">
    <property type="entry name" value="DNA_ligase_N_sf"/>
</dbReference>
<dbReference type="CDD" id="cd17722">
    <property type="entry name" value="BRCT_DNA_ligase_IV_rpt1"/>
    <property type="match status" value="1"/>
</dbReference>
<dbReference type="GO" id="GO:0003910">
    <property type="term" value="F:DNA ligase (ATP) activity"/>
    <property type="evidence" value="ECO:0007669"/>
    <property type="project" value="UniProtKB-EC"/>
</dbReference>
<dbReference type="Gene3D" id="2.40.50.140">
    <property type="entry name" value="Nucleic acid-binding proteins"/>
    <property type="match status" value="1"/>
</dbReference>
<keyword evidence="4 16" id="KW-0436">Ligase</keyword>
<dbReference type="Pfam" id="PF04679">
    <property type="entry name" value="DNA_ligase_A_C"/>
    <property type="match status" value="1"/>
</dbReference>
<dbReference type="CDD" id="cd07968">
    <property type="entry name" value="OBF_DNA_ligase_IV"/>
    <property type="match status" value="1"/>
</dbReference>
<dbReference type="NCBIfam" id="TIGR00574">
    <property type="entry name" value="dnl1"/>
    <property type="match status" value="1"/>
</dbReference>
<keyword evidence="9 16" id="KW-0067">ATP-binding</keyword>
<feature type="domain" description="ATP-dependent DNA ligase family profile" evidence="20">
    <location>
        <begin position="428"/>
        <end position="553"/>
    </location>
</feature>
<evidence type="ECO:0000256" key="19">
    <source>
        <dbReference type="SAM" id="MobiDB-lite"/>
    </source>
</evidence>
<evidence type="ECO:0000256" key="18">
    <source>
        <dbReference type="SAM" id="Coils"/>
    </source>
</evidence>
<dbReference type="InterPro" id="IPR044125">
    <property type="entry name" value="Adenylation_DNA_ligase_IV"/>
</dbReference>
<keyword evidence="11 16" id="KW-0233">DNA recombination</keyword>
<dbReference type="Gene3D" id="3.30.470.30">
    <property type="entry name" value="DNA ligase/mRNA capping enzyme"/>
    <property type="match status" value="1"/>
</dbReference>
<reference evidence="22" key="1">
    <citation type="journal article" date="2020" name="Stud. Mycol.">
        <title>101 Dothideomycetes genomes: a test case for predicting lifestyles and emergence of pathogens.</title>
        <authorList>
            <person name="Haridas S."/>
            <person name="Albert R."/>
            <person name="Binder M."/>
            <person name="Bloem J."/>
            <person name="Labutti K."/>
            <person name="Salamov A."/>
            <person name="Andreopoulos B."/>
            <person name="Baker S."/>
            <person name="Barry K."/>
            <person name="Bills G."/>
            <person name="Bluhm B."/>
            <person name="Cannon C."/>
            <person name="Castanera R."/>
            <person name="Culley D."/>
            <person name="Daum C."/>
            <person name="Ezra D."/>
            <person name="Gonzalez J."/>
            <person name="Henrissat B."/>
            <person name="Kuo A."/>
            <person name="Liang C."/>
            <person name="Lipzen A."/>
            <person name="Lutzoni F."/>
            <person name="Magnuson J."/>
            <person name="Mondo S."/>
            <person name="Nolan M."/>
            <person name="Ohm R."/>
            <person name="Pangilinan J."/>
            <person name="Park H.-J."/>
            <person name="Ramirez L."/>
            <person name="Alfaro M."/>
            <person name="Sun H."/>
            <person name="Tritt A."/>
            <person name="Yoshinaga Y."/>
            <person name="Zwiers L.-H."/>
            <person name="Turgeon B."/>
            <person name="Goodwin S."/>
            <person name="Spatafora J."/>
            <person name="Crous P."/>
            <person name="Grigoriev I."/>
        </authorList>
    </citation>
    <scope>NUCLEOTIDE SEQUENCE</scope>
    <source>
        <strain evidence="22">ATCC 74209</strain>
    </source>
</reference>
<dbReference type="GO" id="GO:0006297">
    <property type="term" value="P:nucleotide-excision repair, DNA gap filling"/>
    <property type="evidence" value="ECO:0007669"/>
    <property type="project" value="TreeGrafter"/>
</dbReference>
<evidence type="ECO:0000256" key="15">
    <source>
        <dbReference type="ARBA" id="ARBA00043870"/>
    </source>
</evidence>
<evidence type="ECO:0000256" key="8">
    <source>
        <dbReference type="ARBA" id="ARBA00022763"/>
    </source>
</evidence>
<feature type="domain" description="BRCT" evidence="21">
    <location>
        <begin position="726"/>
        <end position="814"/>
    </location>
</feature>
<organism evidence="22 23">
    <name type="scientific">Delitschia confertaspora ATCC 74209</name>
    <dbReference type="NCBI Taxonomy" id="1513339"/>
    <lineage>
        <taxon>Eukaryota</taxon>
        <taxon>Fungi</taxon>
        <taxon>Dikarya</taxon>
        <taxon>Ascomycota</taxon>
        <taxon>Pezizomycotina</taxon>
        <taxon>Dothideomycetes</taxon>
        <taxon>Pleosporomycetidae</taxon>
        <taxon>Pleosporales</taxon>
        <taxon>Delitschiaceae</taxon>
        <taxon>Delitschia</taxon>
    </lineage>
</organism>
<dbReference type="InterPro" id="IPR029710">
    <property type="entry name" value="LIG4"/>
</dbReference>
<dbReference type="InterPro" id="IPR012340">
    <property type="entry name" value="NA-bd_OB-fold"/>
</dbReference>
<feature type="region of interest" description="Disordered" evidence="19">
    <location>
        <begin position="57"/>
        <end position="76"/>
    </location>
</feature>
<gene>
    <name evidence="22" type="ORF">GQ43DRAFT_372471</name>
</gene>
<dbReference type="InterPro" id="IPR016059">
    <property type="entry name" value="DNA_ligase_ATP-dep_CS"/>
</dbReference>
<dbReference type="SUPFAM" id="SSF50249">
    <property type="entry name" value="Nucleic acid-binding proteins"/>
    <property type="match status" value="1"/>
</dbReference>
<evidence type="ECO:0000256" key="7">
    <source>
        <dbReference type="ARBA" id="ARBA00022741"/>
    </source>
</evidence>
<evidence type="ECO:0000256" key="1">
    <source>
        <dbReference type="ARBA" id="ARBA00001946"/>
    </source>
</evidence>
<dbReference type="Gene3D" id="3.40.50.10190">
    <property type="entry name" value="BRCT domain"/>
    <property type="match status" value="2"/>
</dbReference>
<evidence type="ECO:0000259" key="21">
    <source>
        <dbReference type="PROSITE" id="PS50172"/>
    </source>
</evidence>
<evidence type="ECO:0000256" key="14">
    <source>
        <dbReference type="ARBA" id="ARBA00034003"/>
    </source>
</evidence>